<comment type="caution">
    <text evidence="12">The sequence shown here is derived from an EMBL/GenBank/DDBJ whole genome shotgun (WGS) entry which is preliminary data.</text>
</comment>
<feature type="active site" description="Nucleophile" evidence="9">
    <location>
        <position position="180"/>
    </location>
</feature>
<dbReference type="CDD" id="cd16913">
    <property type="entry name" value="YkuD_like"/>
    <property type="match status" value="1"/>
</dbReference>
<keyword evidence="6 9" id="KW-0133">Cell shape</keyword>
<protein>
    <submittedName>
        <fullName evidence="12">L,D-transpeptidase</fullName>
    </submittedName>
</protein>
<dbReference type="FunFam" id="2.40.440.10:FF:000002">
    <property type="entry name" value="L,D-transpeptidase ErfK/SrfK"/>
    <property type="match status" value="1"/>
</dbReference>
<evidence type="ECO:0000313" key="13">
    <source>
        <dbReference type="Proteomes" id="UP000631694"/>
    </source>
</evidence>
<feature type="signal peptide" evidence="10">
    <location>
        <begin position="1"/>
        <end position="28"/>
    </location>
</feature>
<dbReference type="PROSITE" id="PS52029">
    <property type="entry name" value="LD_TPASE"/>
    <property type="match status" value="1"/>
</dbReference>
<gene>
    <name evidence="12" type="ORF">I5731_18245</name>
</gene>
<dbReference type="PANTHER" id="PTHR30582:SF24">
    <property type="entry name" value="L,D-TRANSPEPTIDASE ERFK_SRFK-RELATED"/>
    <property type="match status" value="1"/>
</dbReference>
<dbReference type="Pfam" id="PF03734">
    <property type="entry name" value="YkuD"/>
    <property type="match status" value="1"/>
</dbReference>
<comment type="pathway">
    <text evidence="1 9">Cell wall biogenesis; peptidoglycan biosynthesis.</text>
</comment>
<dbReference type="GO" id="GO:0005576">
    <property type="term" value="C:extracellular region"/>
    <property type="evidence" value="ECO:0007669"/>
    <property type="project" value="TreeGrafter"/>
</dbReference>
<dbReference type="GO" id="GO:0018104">
    <property type="term" value="P:peptidoglycan-protein cross-linking"/>
    <property type="evidence" value="ECO:0007669"/>
    <property type="project" value="TreeGrafter"/>
</dbReference>
<feature type="domain" description="L,D-TPase catalytic" evidence="11">
    <location>
        <begin position="75"/>
        <end position="204"/>
    </location>
</feature>
<dbReference type="SUPFAM" id="SSF141523">
    <property type="entry name" value="L,D-transpeptidase catalytic domain-like"/>
    <property type="match status" value="1"/>
</dbReference>
<feature type="chain" id="PRO_5037718432" evidence="10">
    <location>
        <begin position="29"/>
        <end position="205"/>
    </location>
</feature>
<evidence type="ECO:0000256" key="5">
    <source>
        <dbReference type="ARBA" id="ARBA00022801"/>
    </source>
</evidence>
<dbReference type="AlphaFoldDB" id="A0A931I6L5"/>
<dbReference type="GO" id="GO:0016757">
    <property type="term" value="F:glycosyltransferase activity"/>
    <property type="evidence" value="ECO:0007669"/>
    <property type="project" value="UniProtKB-KW"/>
</dbReference>
<evidence type="ECO:0000256" key="8">
    <source>
        <dbReference type="ARBA" id="ARBA00023316"/>
    </source>
</evidence>
<evidence type="ECO:0000256" key="10">
    <source>
        <dbReference type="SAM" id="SignalP"/>
    </source>
</evidence>
<dbReference type="Proteomes" id="UP000631694">
    <property type="component" value="Unassembled WGS sequence"/>
</dbReference>
<name>A0A931I6L5_9HYPH</name>
<organism evidence="12 13">
    <name type="scientific">Methylobrevis albus</name>
    <dbReference type="NCBI Taxonomy" id="2793297"/>
    <lineage>
        <taxon>Bacteria</taxon>
        <taxon>Pseudomonadati</taxon>
        <taxon>Pseudomonadota</taxon>
        <taxon>Alphaproteobacteria</taxon>
        <taxon>Hyphomicrobiales</taxon>
        <taxon>Pleomorphomonadaceae</taxon>
        <taxon>Methylobrevis</taxon>
    </lineage>
</organism>
<dbReference type="InterPro" id="IPR038063">
    <property type="entry name" value="Transpep_catalytic_dom"/>
</dbReference>
<dbReference type="GO" id="GO:0008360">
    <property type="term" value="P:regulation of cell shape"/>
    <property type="evidence" value="ECO:0007669"/>
    <property type="project" value="UniProtKB-UniRule"/>
</dbReference>
<dbReference type="InterPro" id="IPR050979">
    <property type="entry name" value="LD-transpeptidase"/>
</dbReference>
<evidence type="ECO:0000256" key="7">
    <source>
        <dbReference type="ARBA" id="ARBA00022984"/>
    </source>
</evidence>
<evidence type="ECO:0000256" key="9">
    <source>
        <dbReference type="PROSITE-ProRule" id="PRU01373"/>
    </source>
</evidence>
<evidence type="ECO:0000256" key="1">
    <source>
        <dbReference type="ARBA" id="ARBA00004752"/>
    </source>
</evidence>
<dbReference type="GO" id="GO:0071555">
    <property type="term" value="P:cell wall organization"/>
    <property type="evidence" value="ECO:0007669"/>
    <property type="project" value="UniProtKB-UniRule"/>
</dbReference>
<evidence type="ECO:0000259" key="11">
    <source>
        <dbReference type="PROSITE" id="PS52029"/>
    </source>
</evidence>
<evidence type="ECO:0000256" key="3">
    <source>
        <dbReference type="ARBA" id="ARBA00022676"/>
    </source>
</evidence>
<feature type="active site" description="Proton donor/acceptor" evidence="9">
    <location>
        <position position="164"/>
    </location>
</feature>
<evidence type="ECO:0000256" key="6">
    <source>
        <dbReference type="ARBA" id="ARBA00022960"/>
    </source>
</evidence>
<evidence type="ECO:0000313" key="12">
    <source>
        <dbReference type="EMBL" id="MBH0239766.1"/>
    </source>
</evidence>
<dbReference type="GO" id="GO:0071972">
    <property type="term" value="F:peptidoglycan L,D-transpeptidase activity"/>
    <property type="evidence" value="ECO:0007669"/>
    <property type="project" value="TreeGrafter"/>
</dbReference>
<sequence>MHMMMRKTLLLAAALLVGGAAVSSPAFAAVEKDYTNFYDPAAGGFVKIPKVQRARASESPIKRETIAYEGPYGEGTIIVNTAERRLYYVLGDGKALKYGIGVGRPGFTWTGAHRVTRKAEWPGWTPPPPMRKRQPDLPYHMPGGPDNPLGARAMYIGSTIYRIHGTAEPWTIGQAVSSGCIRMANEDVIDLYEHVAVGARVVVQH</sequence>
<keyword evidence="13" id="KW-1185">Reference proteome</keyword>
<dbReference type="Gene3D" id="2.40.440.10">
    <property type="entry name" value="L,D-transpeptidase catalytic domain-like"/>
    <property type="match status" value="1"/>
</dbReference>
<accession>A0A931I6L5</accession>
<proteinExistence type="inferred from homology"/>
<evidence type="ECO:0000256" key="2">
    <source>
        <dbReference type="ARBA" id="ARBA00005992"/>
    </source>
</evidence>
<dbReference type="PANTHER" id="PTHR30582">
    <property type="entry name" value="L,D-TRANSPEPTIDASE"/>
    <property type="match status" value="1"/>
</dbReference>
<reference evidence="12" key="1">
    <citation type="submission" date="2020-12" db="EMBL/GenBank/DDBJ databases">
        <title>Methylobrevis albus sp. nov., isolated from fresh water lack sediment.</title>
        <authorList>
            <person name="Zou Q."/>
        </authorList>
    </citation>
    <scope>NUCLEOTIDE SEQUENCE</scope>
    <source>
        <strain evidence="12">L22</strain>
    </source>
</reference>
<keyword evidence="3" id="KW-0328">Glycosyltransferase</keyword>
<keyword evidence="10" id="KW-0732">Signal</keyword>
<keyword evidence="5" id="KW-0378">Hydrolase</keyword>
<keyword evidence="8 9" id="KW-0961">Cell wall biogenesis/degradation</keyword>
<keyword evidence="7 9" id="KW-0573">Peptidoglycan synthesis</keyword>
<comment type="similarity">
    <text evidence="2">Belongs to the YkuD family.</text>
</comment>
<dbReference type="EMBL" id="JADZLT010000056">
    <property type="protein sequence ID" value="MBH0239766.1"/>
    <property type="molecule type" value="Genomic_DNA"/>
</dbReference>
<keyword evidence="4" id="KW-0808">Transferase</keyword>
<dbReference type="InterPro" id="IPR005490">
    <property type="entry name" value="LD_TPept_cat_dom"/>
</dbReference>
<evidence type="ECO:0000256" key="4">
    <source>
        <dbReference type="ARBA" id="ARBA00022679"/>
    </source>
</evidence>